<reference evidence="1 2" key="1">
    <citation type="submission" date="2017-12" db="EMBL/GenBank/DDBJ databases">
        <title>Comparative genomics of Botrytis spp.</title>
        <authorList>
            <person name="Valero-Jimenez C.A."/>
            <person name="Tapia P."/>
            <person name="Veloso J."/>
            <person name="Silva-Moreno E."/>
            <person name="Staats M."/>
            <person name="Valdes J.H."/>
            <person name="Van Kan J.A.L."/>
        </authorList>
    </citation>
    <scope>NUCLEOTIDE SEQUENCE [LARGE SCALE GENOMIC DNA]</scope>
    <source>
        <strain evidence="1 2">Bt9001</strain>
    </source>
</reference>
<sequence length="232" mass="26729">MEERANGINIFGTFDTTKYHGSKEHTLERVKYLVTMKQILACMTARVEKDLTYIRYGRTAYRNEYIQYASTDEDETLVATEKSDIPNFPIFPGLTNHLRNLVPVVVPYLGIRGKEIYRESSEELMGMDFYTLLSPSGSSRILERNPWEKYRISLRFSNNKMPGMDNLENIVRPEAYDIAAWVDRDTLATLAEIMRCLSWRAADRSFDAQLFVEVAQTDEDVALYGLLGSYTT</sequence>
<accession>A0A4Z1ER24</accession>
<dbReference type="EMBL" id="PQXH01000071">
    <property type="protein sequence ID" value="TGO13368.1"/>
    <property type="molecule type" value="Genomic_DNA"/>
</dbReference>
<evidence type="ECO:0000313" key="1">
    <source>
        <dbReference type="EMBL" id="TGO13368.1"/>
    </source>
</evidence>
<protein>
    <submittedName>
        <fullName evidence="1">Uncharacterized protein</fullName>
    </submittedName>
</protein>
<name>A0A4Z1ER24_9HELO</name>
<keyword evidence="2" id="KW-1185">Reference proteome</keyword>
<organism evidence="1 2">
    <name type="scientific">Botrytis tulipae</name>
    <dbReference type="NCBI Taxonomy" id="87230"/>
    <lineage>
        <taxon>Eukaryota</taxon>
        <taxon>Fungi</taxon>
        <taxon>Dikarya</taxon>
        <taxon>Ascomycota</taxon>
        <taxon>Pezizomycotina</taxon>
        <taxon>Leotiomycetes</taxon>
        <taxon>Helotiales</taxon>
        <taxon>Sclerotiniaceae</taxon>
        <taxon>Botrytis</taxon>
    </lineage>
</organism>
<dbReference type="AlphaFoldDB" id="A0A4Z1ER24"/>
<dbReference type="Proteomes" id="UP000297777">
    <property type="component" value="Unassembled WGS sequence"/>
</dbReference>
<comment type="caution">
    <text evidence="1">The sequence shown here is derived from an EMBL/GenBank/DDBJ whole genome shotgun (WGS) entry which is preliminary data.</text>
</comment>
<gene>
    <name evidence="1" type="ORF">BTUL_0071g00460</name>
</gene>
<evidence type="ECO:0000313" key="2">
    <source>
        <dbReference type="Proteomes" id="UP000297777"/>
    </source>
</evidence>
<proteinExistence type="predicted"/>